<keyword evidence="7 14" id="KW-0732">Signal</keyword>
<dbReference type="InterPro" id="IPR037167">
    <property type="entry name" value="Peptidase_S11_C_sf"/>
</dbReference>
<keyword evidence="10" id="KW-0573">Peptidoglycan synthesis</keyword>
<dbReference type="Gene3D" id="3.40.710.10">
    <property type="entry name" value="DD-peptidase/beta-lactamase superfamily"/>
    <property type="match status" value="1"/>
</dbReference>
<evidence type="ECO:0000256" key="4">
    <source>
        <dbReference type="ARBA" id="ARBA00012448"/>
    </source>
</evidence>
<evidence type="ECO:0000256" key="9">
    <source>
        <dbReference type="ARBA" id="ARBA00022960"/>
    </source>
</evidence>
<reference evidence="16 17" key="1">
    <citation type="submission" date="2024-06" db="EMBL/GenBank/DDBJ databases">
        <title>Genomic Encyclopedia of Type Strains, Phase IV (KMG-IV): sequencing the most valuable type-strain genomes for metagenomic binning, comparative biology and taxonomic classification.</title>
        <authorList>
            <person name="Goeker M."/>
        </authorList>
    </citation>
    <scope>NUCLEOTIDE SEQUENCE [LARGE SCALE GENOMIC DNA]</scope>
    <source>
        <strain evidence="16 17">DSM 105042</strain>
    </source>
</reference>
<feature type="signal peptide" evidence="14">
    <location>
        <begin position="1"/>
        <end position="23"/>
    </location>
</feature>
<keyword evidence="5 16" id="KW-0121">Carboxypeptidase</keyword>
<dbReference type="PANTHER" id="PTHR21581:SF6">
    <property type="entry name" value="TRAFFICKING PROTEIN PARTICLE COMPLEX SUBUNIT 12"/>
    <property type="match status" value="1"/>
</dbReference>
<dbReference type="Pfam" id="PF00768">
    <property type="entry name" value="Peptidase_S11"/>
    <property type="match status" value="1"/>
</dbReference>
<dbReference type="InterPro" id="IPR012907">
    <property type="entry name" value="Peptidase_S11_C"/>
</dbReference>
<comment type="similarity">
    <text evidence="3 13">Belongs to the peptidase S11 family.</text>
</comment>
<keyword evidence="8 16" id="KW-0378">Hydrolase</keyword>
<evidence type="ECO:0000256" key="3">
    <source>
        <dbReference type="ARBA" id="ARBA00007164"/>
    </source>
</evidence>
<evidence type="ECO:0000256" key="11">
    <source>
        <dbReference type="ARBA" id="ARBA00023316"/>
    </source>
</evidence>
<dbReference type="SMART" id="SM00936">
    <property type="entry name" value="PBP5_C"/>
    <property type="match status" value="1"/>
</dbReference>
<protein>
    <recommendedName>
        <fullName evidence="4">serine-type D-Ala-D-Ala carboxypeptidase</fullName>
        <ecNumber evidence="4">3.4.16.4</ecNumber>
    </recommendedName>
</protein>
<dbReference type="SUPFAM" id="SSF56601">
    <property type="entry name" value="beta-lactamase/transpeptidase-like"/>
    <property type="match status" value="1"/>
</dbReference>
<name>A0ABV2HDF0_9HYPH</name>
<keyword evidence="11" id="KW-0961">Cell wall biogenesis/degradation</keyword>
<keyword evidence="6" id="KW-0645">Protease</keyword>
<dbReference type="SUPFAM" id="SSF69189">
    <property type="entry name" value="Penicillin-binding protein associated domain"/>
    <property type="match status" value="1"/>
</dbReference>
<evidence type="ECO:0000256" key="2">
    <source>
        <dbReference type="ARBA" id="ARBA00004752"/>
    </source>
</evidence>
<dbReference type="PANTHER" id="PTHR21581">
    <property type="entry name" value="D-ALANYL-D-ALANINE CARBOXYPEPTIDASE"/>
    <property type="match status" value="1"/>
</dbReference>
<evidence type="ECO:0000256" key="13">
    <source>
        <dbReference type="RuleBase" id="RU004016"/>
    </source>
</evidence>
<accession>A0ABV2HDF0</accession>
<organism evidence="16 17">
    <name type="scientific">Pseudorhizobium tarimense</name>
    <dbReference type="NCBI Taxonomy" id="1079109"/>
    <lineage>
        <taxon>Bacteria</taxon>
        <taxon>Pseudomonadati</taxon>
        <taxon>Pseudomonadota</taxon>
        <taxon>Alphaproteobacteria</taxon>
        <taxon>Hyphomicrobiales</taxon>
        <taxon>Rhizobiaceae</taxon>
        <taxon>Rhizobium/Agrobacterium group</taxon>
        <taxon>Pseudorhizobium</taxon>
    </lineage>
</organism>
<dbReference type="GO" id="GO:0009002">
    <property type="term" value="F:serine-type D-Ala-D-Ala carboxypeptidase activity"/>
    <property type="evidence" value="ECO:0007669"/>
    <property type="project" value="UniProtKB-EC"/>
</dbReference>
<evidence type="ECO:0000256" key="10">
    <source>
        <dbReference type="ARBA" id="ARBA00022984"/>
    </source>
</evidence>
<evidence type="ECO:0000256" key="7">
    <source>
        <dbReference type="ARBA" id="ARBA00022729"/>
    </source>
</evidence>
<feature type="domain" description="Peptidase S11 D-Ala-D-Ala carboxypeptidase A C-terminal" evidence="15">
    <location>
        <begin position="278"/>
        <end position="368"/>
    </location>
</feature>
<comment type="catalytic activity">
    <reaction evidence="12">
        <text>Preferential cleavage: (Ac)2-L-Lys-D-Ala-|-D-Ala. Also transpeptidation of peptidyl-alanyl moieties that are N-acyl substituents of D-alanine.</text>
        <dbReference type="EC" id="3.4.16.4"/>
    </reaction>
</comment>
<sequence>MRLLAFILLANLQFAATTAPAFAQEDAPVFATKAAQAYMVEAKTGTVLLAANENQAFPPASLAKLMTMEVVFSALERGEITEQRAFPVSENAWRNGGAPSGTTTMFAALNSQVPVIDLVKGVVIQNANDACIILAEGISGSEAEFATRMTARAKDLGLARSSFGNATGLPGAESYTTARDLVELARHLHRDYPDYYPLYSQPDFEWNKIFQRNKNPLLSLNIGVDGLGAGYSEGAGFAAVASVERNGTRLFLALGGLQSDKDRLEEARRLLEWGLSSFETKVLFKGGEVVGQAAVYGGEHRYVDLIADEPIDLYLPKNNPERLTGRIVYKWPLRAPVSEGQAVGSLRIFSGERLLREVPLLSAEAVGTGSLASRATDALLEMMFFWL</sequence>
<evidence type="ECO:0000256" key="1">
    <source>
        <dbReference type="ARBA" id="ARBA00003217"/>
    </source>
</evidence>
<keyword evidence="17" id="KW-1185">Reference proteome</keyword>
<evidence type="ECO:0000256" key="5">
    <source>
        <dbReference type="ARBA" id="ARBA00022645"/>
    </source>
</evidence>
<evidence type="ECO:0000313" key="16">
    <source>
        <dbReference type="EMBL" id="MET3588232.1"/>
    </source>
</evidence>
<evidence type="ECO:0000256" key="14">
    <source>
        <dbReference type="SAM" id="SignalP"/>
    </source>
</evidence>
<dbReference type="RefSeq" id="WP_247245952.1">
    <property type="nucleotide sequence ID" value="NZ_JALJRA010000022.1"/>
</dbReference>
<feature type="chain" id="PRO_5047104455" description="serine-type D-Ala-D-Ala carboxypeptidase" evidence="14">
    <location>
        <begin position="24"/>
        <end position="387"/>
    </location>
</feature>
<dbReference type="EC" id="3.4.16.4" evidence="4"/>
<gene>
    <name evidence="16" type="ORF">ABID21_004366</name>
</gene>
<evidence type="ECO:0000313" key="17">
    <source>
        <dbReference type="Proteomes" id="UP001549031"/>
    </source>
</evidence>
<dbReference type="InterPro" id="IPR015956">
    <property type="entry name" value="Peniciliin-bd_prot_C_sf"/>
</dbReference>
<comment type="function">
    <text evidence="1">Removes C-terminal D-alanyl residues from sugar-peptide cell wall precursors.</text>
</comment>
<comment type="caution">
    <text evidence="16">The sequence shown here is derived from an EMBL/GenBank/DDBJ whole genome shotgun (WGS) entry which is preliminary data.</text>
</comment>
<evidence type="ECO:0000256" key="12">
    <source>
        <dbReference type="ARBA" id="ARBA00034000"/>
    </source>
</evidence>
<dbReference type="PRINTS" id="PR00725">
    <property type="entry name" value="DADACBPTASE1"/>
</dbReference>
<comment type="pathway">
    <text evidence="2">Cell wall biogenesis; peptidoglycan biosynthesis.</text>
</comment>
<dbReference type="EMBL" id="JBEPLJ010000021">
    <property type="protein sequence ID" value="MET3588232.1"/>
    <property type="molecule type" value="Genomic_DNA"/>
</dbReference>
<proteinExistence type="inferred from homology"/>
<dbReference type="Gene3D" id="2.60.410.10">
    <property type="entry name" value="D-Ala-D-Ala carboxypeptidase, C-terminal domain"/>
    <property type="match status" value="1"/>
</dbReference>
<evidence type="ECO:0000256" key="6">
    <source>
        <dbReference type="ARBA" id="ARBA00022670"/>
    </source>
</evidence>
<keyword evidence="9" id="KW-0133">Cell shape</keyword>
<evidence type="ECO:0000256" key="8">
    <source>
        <dbReference type="ARBA" id="ARBA00022801"/>
    </source>
</evidence>
<dbReference type="Pfam" id="PF07943">
    <property type="entry name" value="PBP5_C"/>
    <property type="match status" value="1"/>
</dbReference>
<dbReference type="InterPro" id="IPR018044">
    <property type="entry name" value="Peptidase_S11"/>
</dbReference>
<evidence type="ECO:0000259" key="15">
    <source>
        <dbReference type="SMART" id="SM00936"/>
    </source>
</evidence>
<dbReference type="Proteomes" id="UP001549031">
    <property type="component" value="Unassembled WGS sequence"/>
</dbReference>
<dbReference type="InterPro" id="IPR012338">
    <property type="entry name" value="Beta-lactam/transpept-like"/>
</dbReference>
<dbReference type="InterPro" id="IPR001967">
    <property type="entry name" value="Peptidase_S11_N"/>
</dbReference>